<sequence>MGSAQETHRRKAPLLSMVIPCYNEEPVISQTAAVLEDQLTALMNTGDISSSSFVLFVDDGSSDRTWGIIEELHAKNPTLYRGLKFSHNRGHQNAVYAGLIAALQRDCDAAISMDADLQDDPDAIGRMVDSYRAGNEIVFGVRNNRENDTAFKHFTAEAFYKLMTWMGTDTIPDHADFRLMSRTAIAALSRYSESNLFLRGIVPSLGFTTDKVHYKRGVRVAGESKYPLSKMISFAMEGITSFSVKPLHLVTVAGFISMLGSIAMLIYIIVSVAMGRAVSGWGSMMFSLWFLGGLILISLGIIGEYIGRIYLEAKNRPRYIIEKEL</sequence>
<evidence type="ECO:0000256" key="3">
    <source>
        <dbReference type="ARBA" id="ARBA00022676"/>
    </source>
</evidence>
<evidence type="ECO:0000256" key="6">
    <source>
        <dbReference type="ARBA" id="ARBA00022989"/>
    </source>
</evidence>
<dbReference type="Gene3D" id="3.90.550.10">
    <property type="entry name" value="Spore Coat Polysaccharide Biosynthesis Protein SpsA, Chain A"/>
    <property type="match status" value="1"/>
</dbReference>
<dbReference type="Proteomes" id="UP000325415">
    <property type="component" value="Unassembled WGS sequence"/>
</dbReference>
<evidence type="ECO:0000256" key="5">
    <source>
        <dbReference type="ARBA" id="ARBA00022692"/>
    </source>
</evidence>
<evidence type="ECO:0000256" key="4">
    <source>
        <dbReference type="ARBA" id="ARBA00022679"/>
    </source>
</evidence>
<evidence type="ECO:0000256" key="2">
    <source>
        <dbReference type="ARBA" id="ARBA00006739"/>
    </source>
</evidence>
<dbReference type="PANTHER" id="PTHR48090:SF1">
    <property type="entry name" value="PROPHAGE BACTOPRENOL GLUCOSYL TRANSFERASE HOMOLOG"/>
    <property type="match status" value="1"/>
</dbReference>
<proteinExistence type="inferred from homology"/>
<organism evidence="10 11">
    <name type="scientific">Bifidobacterium tibiigranuli</name>
    <dbReference type="NCBI Taxonomy" id="2172043"/>
    <lineage>
        <taxon>Bacteria</taxon>
        <taxon>Bacillati</taxon>
        <taxon>Actinomycetota</taxon>
        <taxon>Actinomycetes</taxon>
        <taxon>Bifidobacteriales</taxon>
        <taxon>Bifidobacteriaceae</taxon>
        <taxon>Bifidobacterium</taxon>
    </lineage>
</organism>
<evidence type="ECO:0000256" key="8">
    <source>
        <dbReference type="SAM" id="Phobius"/>
    </source>
</evidence>
<dbReference type="InterPro" id="IPR001173">
    <property type="entry name" value="Glyco_trans_2-like"/>
</dbReference>
<evidence type="ECO:0000256" key="7">
    <source>
        <dbReference type="ARBA" id="ARBA00023136"/>
    </source>
</evidence>
<dbReference type="PANTHER" id="PTHR48090">
    <property type="entry name" value="UNDECAPRENYL-PHOSPHATE 4-DEOXY-4-FORMAMIDO-L-ARABINOSE TRANSFERASE-RELATED"/>
    <property type="match status" value="1"/>
</dbReference>
<dbReference type="GO" id="GO:0005886">
    <property type="term" value="C:plasma membrane"/>
    <property type="evidence" value="ECO:0007669"/>
    <property type="project" value="TreeGrafter"/>
</dbReference>
<feature type="transmembrane region" description="Helical" evidence="8">
    <location>
        <begin position="286"/>
        <end position="306"/>
    </location>
</feature>
<reference evidence="10 11" key="1">
    <citation type="submission" date="2018-04" db="EMBL/GenBank/DDBJ databases">
        <authorList>
            <person name="Eckel V.P."/>
            <person name="Vogel R.F."/>
        </authorList>
    </citation>
    <scope>NUCLEOTIDE SEQUENCE [LARGE SCALE GENOMIC DNA]</scope>
    <source>
        <strain evidence="11">TMW 2.1764</strain>
    </source>
</reference>
<feature type="domain" description="Glycosyltransferase 2-like" evidence="9">
    <location>
        <begin position="16"/>
        <end position="185"/>
    </location>
</feature>
<gene>
    <name evidence="10" type="ORF">DDE84_09760</name>
</gene>
<dbReference type="InterPro" id="IPR050256">
    <property type="entry name" value="Glycosyltransferase_2"/>
</dbReference>
<comment type="caution">
    <text evidence="10">The sequence shown here is derived from an EMBL/GenBank/DDBJ whole genome shotgun (WGS) entry which is preliminary data.</text>
</comment>
<name>A0A5N6S7P5_9BIFI</name>
<comment type="similarity">
    <text evidence="2">Belongs to the glycosyltransferase 2 family.</text>
</comment>
<dbReference type="EMBL" id="QDAG01000010">
    <property type="protein sequence ID" value="KAE8126937.1"/>
    <property type="molecule type" value="Genomic_DNA"/>
</dbReference>
<dbReference type="AlphaFoldDB" id="A0A5N6S7P5"/>
<dbReference type="Pfam" id="PF00535">
    <property type="entry name" value="Glycos_transf_2"/>
    <property type="match status" value="1"/>
</dbReference>
<keyword evidence="6 8" id="KW-1133">Transmembrane helix</keyword>
<keyword evidence="7 8" id="KW-0472">Membrane</keyword>
<protein>
    <submittedName>
        <fullName evidence="10">Glycosyltransferase</fullName>
    </submittedName>
</protein>
<comment type="subcellular location">
    <subcellularLocation>
        <location evidence="1">Membrane</location>
        <topology evidence="1">Multi-pass membrane protein</topology>
    </subcellularLocation>
</comment>
<accession>A0A5N6S7P5</accession>
<keyword evidence="3" id="KW-0328">Glycosyltransferase</keyword>
<dbReference type="OrthoDB" id="9811884at2"/>
<dbReference type="CDD" id="cd04187">
    <property type="entry name" value="DPM1_like_bac"/>
    <property type="match status" value="1"/>
</dbReference>
<keyword evidence="5 8" id="KW-0812">Transmembrane</keyword>
<dbReference type="InterPro" id="IPR029044">
    <property type="entry name" value="Nucleotide-diphossugar_trans"/>
</dbReference>
<keyword evidence="4 10" id="KW-0808">Transferase</keyword>
<evidence type="ECO:0000256" key="1">
    <source>
        <dbReference type="ARBA" id="ARBA00004141"/>
    </source>
</evidence>
<evidence type="ECO:0000313" key="11">
    <source>
        <dbReference type="Proteomes" id="UP000325415"/>
    </source>
</evidence>
<keyword evidence="11" id="KW-1185">Reference proteome</keyword>
<evidence type="ECO:0000259" key="9">
    <source>
        <dbReference type="Pfam" id="PF00535"/>
    </source>
</evidence>
<feature type="transmembrane region" description="Helical" evidence="8">
    <location>
        <begin position="249"/>
        <end position="274"/>
    </location>
</feature>
<dbReference type="SUPFAM" id="SSF53448">
    <property type="entry name" value="Nucleotide-diphospho-sugar transferases"/>
    <property type="match status" value="1"/>
</dbReference>
<evidence type="ECO:0000313" key="10">
    <source>
        <dbReference type="EMBL" id="KAE8126937.1"/>
    </source>
</evidence>
<dbReference type="GO" id="GO:0016757">
    <property type="term" value="F:glycosyltransferase activity"/>
    <property type="evidence" value="ECO:0007669"/>
    <property type="project" value="UniProtKB-KW"/>
</dbReference>